<dbReference type="OrthoDB" id="3018573at2759"/>
<reference evidence="1 2" key="1">
    <citation type="journal article" date="2015" name="Fungal Genet. Biol.">
        <title>Evolution of novel wood decay mechanisms in Agaricales revealed by the genome sequences of Fistulina hepatica and Cylindrobasidium torrendii.</title>
        <authorList>
            <person name="Floudas D."/>
            <person name="Held B.W."/>
            <person name="Riley R."/>
            <person name="Nagy L.G."/>
            <person name="Koehler G."/>
            <person name="Ransdell A.S."/>
            <person name="Younus H."/>
            <person name="Chow J."/>
            <person name="Chiniquy J."/>
            <person name="Lipzen A."/>
            <person name="Tritt A."/>
            <person name="Sun H."/>
            <person name="Haridas S."/>
            <person name="LaButti K."/>
            <person name="Ohm R.A."/>
            <person name="Kues U."/>
            <person name="Blanchette R.A."/>
            <person name="Grigoriev I.V."/>
            <person name="Minto R.E."/>
            <person name="Hibbett D.S."/>
        </authorList>
    </citation>
    <scope>NUCLEOTIDE SEQUENCE [LARGE SCALE GENOMIC DNA]</scope>
    <source>
        <strain evidence="1 2">ATCC 64428</strain>
    </source>
</reference>
<dbReference type="Proteomes" id="UP000054144">
    <property type="component" value="Unassembled WGS sequence"/>
</dbReference>
<dbReference type="EMBL" id="KN881910">
    <property type="protein sequence ID" value="KIY47933.1"/>
    <property type="molecule type" value="Genomic_DNA"/>
</dbReference>
<sequence>MPVTPTKRSSEASDGDNSAKRACVNASTFKEHVLGYHPVPTFLPIMYDTWNAGWHLPLQIMHTDNLEQLVTNRGGPPAVKKSPNPDLKATLIYDLDTLQKRFGNDEAITFPQWLDAIVNCMSFKSTRDKLGLDGPYAMQIATLHDFFSCLHNAEQTFQVW</sequence>
<proteinExistence type="predicted"/>
<accession>A0A0D7AAU2</accession>
<keyword evidence="2" id="KW-1185">Reference proteome</keyword>
<evidence type="ECO:0000313" key="1">
    <source>
        <dbReference type="EMBL" id="KIY47933.1"/>
    </source>
</evidence>
<organism evidence="1 2">
    <name type="scientific">Fistulina hepatica ATCC 64428</name>
    <dbReference type="NCBI Taxonomy" id="1128425"/>
    <lineage>
        <taxon>Eukaryota</taxon>
        <taxon>Fungi</taxon>
        <taxon>Dikarya</taxon>
        <taxon>Basidiomycota</taxon>
        <taxon>Agaricomycotina</taxon>
        <taxon>Agaricomycetes</taxon>
        <taxon>Agaricomycetidae</taxon>
        <taxon>Agaricales</taxon>
        <taxon>Fistulinaceae</taxon>
        <taxon>Fistulina</taxon>
    </lineage>
</organism>
<gene>
    <name evidence="1" type="ORF">FISHEDRAFT_44325</name>
</gene>
<evidence type="ECO:0000313" key="2">
    <source>
        <dbReference type="Proteomes" id="UP000054144"/>
    </source>
</evidence>
<protein>
    <submittedName>
        <fullName evidence="1">Uncharacterized protein</fullName>
    </submittedName>
</protein>
<dbReference type="AlphaFoldDB" id="A0A0D7AAU2"/>
<name>A0A0D7AAU2_9AGAR</name>
<feature type="non-terminal residue" evidence="1">
    <location>
        <position position="160"/>
    </location>
</feature>